<feature type="domain" description="Right handed beta helix" evidence="3">
    <location>
        <begin position="84"/>
        <end position="262"/>
    </location>
</feature>
<proteinExistence type="predicted"/>
<dbReference type="EMBL" id="JAPDDR010000024">
    <property type="protein sequence ID" value="MCW1917019.1"/>
    <property type="molecule type" value="Genomic_DNA"/>
</dbReference>
<gene>
    <name evidence="4" type="ORF">OJ996_25745</name>
</gene>
<feature type="chain" id="PRO_5047136663" evidence="2">
    <location>
        <begin position="17"/>
        <end position="347"/>
    </location>
</feature>
<feature type="region of interest" description="Disordered" evidence="1">
    <location>
        <begin position="327"/>
        <end position="347"/>
    </location>
</feature>
<dbReference type="InterPro" id="IPR012334">
    <property type="entry name" value="Pectin_lyas_fold"/>
</dbReference>
<keyword evidence="2" id="KW-0732">Signal</keyword>
<evidence type="ECO:0000259" key="3">
    <source>
        <dbReference type="Pfam" id="PF13229"/>
    </source>
</evidence>
<evidence type="ECO:0000313" key="5">
    <source>
        <dbReference type="Proteomes" id="UP001165653"/>
    </source>
</evidence>
<comment type="caution">
    <text evidence="4">The sequence shown here is derived from an EMBL/GenBank/DDBJ whole genome shotgun (WGS) entry which is preliminary data.</text>
</comment>
<organism evidence="4 5">
    <name type="scientific">Luteolibacter rhizosphaerae</name>
    <dbReference type="NCBI Taxonomy" id="2989719"/>
    <lineage>
        <taxon>Bacteria</taxon>
        <taxon>Pseudomonadati</taxon>
        <taxon>Verrucomicrobiota</taxon>
        <taxon>Verrucomicrobiia</taxon>
        <taxon>Verrucomicrobiales</taxon>
        <taxon>Verrucomicrobiaceae</taxon>
        <taxon>Luteolibacter</taxon>
    </lineage>
</organism>
<dbReference type="SMART" id="SM00710">
    <property type="entry name" value="PbH1"/>
    <property type="match status" value="6"/>
</dbReference>
<dbReference type="RefSeq" id="WP_264516639.1">
    <property type="nucleotide sequence ID" value="NZ_JAPDDR010000024.1"/>
</dbReference>
<dbReference type="SUPFAM" id="SSF51126">
    <property type="entry name" value="Pectin lyase-like"/>
    <property type="match status" value="1"/>
</dbReference>
<dbReference type="Pfam" id="PF13229">
    <property type="entry name" value="Beta_helix"/>
    <property type="match status" value="1"/>
</dbReference>
<dbReference type="Gene3D" id="2.160.20.10">
    <property type="entry name" value="Single-stranded right-handed beta-helix, Pectin lyase-like"/>
    <property type="match status" value="1"/>
</dbReference>
<dbReference type="Proteomes" id="UP001165653">
    <property type="component" value="Unassembled WGS sequence"/>
</dbReference>
<feature type="signal peptide" evidence="2">
    <location>
        <begin position="1"/>
        <end position="16"/>
    </location>
</feature>
<name>A0ABT3GBL5_9BACT</name>
<accession>A0ABT3GBL5</accession>
<evidence type="ECO:0000256" key="1">
    <source>
        <dbReference type="SAM" id="MobiDB-lite"/>
    </source>
</evidence>
<reference evidence="4" key="1">
    <citation type="submission" date="2022-10" db="EMBL/GenBank/DDBJ databases">
        <title>Luteolibacter sp. GHJ8, whole genome shotgun sequencing project.</title>
        <authorList>
            <person name="Zhao G."/>
            <person name="Shen L."/>
        </authorList>
    </citation>
    <scope>NUCLEOTIDE SEQUENCE</scope>
    <source>
        <strain evidence="4">GHJ8</strain>
    </source>
</reference>
<sequence>MRAFLLLCLMSCPVGAEVVVVKNTAELRAALGKLAKGDILKIGPGEYAADLHVAGIGDLTVEALDATAPPHFKGGKQAWHFSRCEGLKLRHVKCSGQSANGINLDDGGKREDPVKGILLEGVEVSDIGPKGNFDAIKCSGLQGLRIKDCTISGWGGQAIDLVGCSESVIEGCTITGKEGYSQHTGPQFKGGCRDITIRNCVLKNAGERPIQAGGSTGLDYFRPPGVKYEAKDIIIRDNTIEGGMCATAFTGVDGAEFTGNKIVNPEKWVFRVLQETKEEGFAPCRNVKIAGNEIRFLREKVGAEVNVGGGTAVETFRFEGNTWVATDRPERSKPKLPVEEVAGKYGE</sequence>
<keyword evidence="5" id="KW-1185">Reference proteome</keyword>
<protein>
    <submittedName>
        <fullName evidence="4">Right-handed parallel beta-helix repeat-containing protein</fullName>
    </submittedName>
</protein>
<dbReference type="InterPro" id="IPR039448">
    <property type="entry name" value="Beta_helix"/>
</dbReference>
<evidence type="ECO:0000256" key="2">
    <source>
        <dbReference type="SAM" id="SignalP"/>
    </source>
</evidence>
<dbReference type="InterPro" id="IPR011050">
    <property type="entry name" value="Pectin_lyase_fold/virulence"/>
</dbReference>
<evidence type="ECO:0000313" key="4">
    <source>
        <dbReference type="EMBL" id="MCW1917019.1"/>
    </source>
</evidence>
<dbReference type="InterPro" id="IPR006626">
    <property type="entry name" value="PbH1"/>
</dbReference>